<dbReference type="InterPro" id="IPR047951">
    <property type="entry name" value="Transpos_ISL3"/>
</dbReference>
<dbReference type="Pfam" id="PF01610">
    <property type="entry name" value="DDE_Tnp_ISL3"/>
    <property type="match status" value="1"/>
</dbReference>
<dbReference type="InterPro" id="IPR002560">
    <property type="entry name" value="Transposase_DDE"/>
</dbReference>
<dbReference type="EMBL" id="CP069534">
    <property type="protein sequence ID" value="QRP70654.1"/>
    <property type="molecule type" value="Genomic_DNA"/>
</dbReference>
<dbReference type="PANTHER" id="PTHR33498:SF1">
    <property type="entry name" value="TRANSPOSASE FOR INSERTION SEQUENCE ELEMENT IS1557"/>
    <property type="match status" value="1"/>
</dbReference>
<organism evidence="2 3">
    <name type="scientific">Corynebacterium glucuronolyticum</name>
    <dbReference type="NCBI Taxonomy" id="39791"/>
    <lineage>
        <taxon>Bacteria</taxon>
        <taxon>Bacillati</taxon>
        <taxon>Actinomycetota</taxon>
        <taxon>Actinomycetes</taxon>
        <taxon>Mycobacteriales</taxon>
        <taxon>Corynebacteriaceae</taxon>
        <taxon>Corynebacterium</taxon>
    </lineage>
</organism>
<reference evidence="2" key="1">
    <citation type="submission" date="2021-02" db="EMBL/GenBank/DDBJ databases">
        <title>FDA dAtabase for Regulatory Grade micrObial Sequences (FDA-ARGOS): Supporting development and validation of Infectious Disease Dx tests.</title>
        <authorList>
            <person name="Sproer C."/>
            <person name="Gronow S."/>
            <person name="Severitt S."/>
            <person name="Schroder I."/>
            <person name="Tallon L."/>
            <person name="Sadzewicz L."/>
            <person name="Zhao X."/>
            <person name="Boylan J."/>
            <person name="Ott S."/>
            <person name="Bowen H."/>
            <person name="Vavikolanu K."/>
            <person name="Mehta A."/>
            <person name="Aluvathingal J."/>
            <person name="Nadendla S."/>
            <person name="Lowell S."/>
            <person name="Myers T."/>
            <person name="Yan Y."/>
            <person name="Sichtig H."/>
        </authorList>
    </citation>
    <scope>NUCLEOTIDE SEQUENCE</scope>
    <source>
        <strain evidence="2">FDAARGOS_1191</strain>
    </source>
</reference>
<dbReference type="AlphaFoldDB" id="A0AAX1L8E5"/>
<evidence type="ECO:0000313" key="3">
    <source>
        <dbReference type="Proteomes" id="UP000617681"/>
    </source>
</evidence>
<proteinExistence type="predicted"/>
<dbReference type="Proteomes" id="UP000617681">
    <property type="component" value="Chromosome"/>
</dbReference>
<evidence type="ECO:0000313" key="2">
    <source>
        <dbReference type="EMBL" id="QRP70654.1"/>
    </source>
</evidence>
<name>A0AAX1L8E5_9CORY</name>
<gene>
    <name evidence="2" type="ORF">I6J21_00250</name>
</gene>
<feature type="domain" description="Transposase IS204/IS1001/IS1096/IS1165 DDE" evidence="1">
    <location>
        <begin position="12"/>
        <end position="104"/>
    </location>
</feature>
<accession>A0AAX1L8E5</accession>
<sequence>MSTRGRITLKAHGDGFVTVIVDMTNKPARLLDVVKGRSTQALQSWLNQRDHSFRDHIEVVSMDGFAGYASAAEAAVPKATRVMDPFHVVRLAGDKVTKCRQRLQIAGGRVFGGGHRNHVSDAVRVVTTKISPSNQSF</sequence>
<protein>
    <submittedName>
        <fullName evidence="2">ISL3 family transposase</fullName>
    </submittedName>
</protein>
<evidence type="ECO:0000259" key="1">
    <source>
        <dbReference type="Pfam" id="PF01610"/>
    </source>
</evidence>
<dbReference type="PANTHER" id="PTHR33498">
    <property type="entry name" value="TRANSPOSASE FOR INSERTION SEQUENCE ELEMENT IS1557"/>
    <property type="match status" value="1"/>
</dbReference>